<feature type="domain" description="MacB-like periplasmic core" evidence="9">
    <location>
        <begin position="20"/>
        <end position="240"/>
    </location>
</feature>
<keyword evidence="10" id="KW-0547">Nucleotide-binding</keyword>
<keyword evidence="10" id="KW-0378">Hydrolase</keyword>
<keyword evidence="2" id="KW-1003">Cell membrane</keyword>
<gene>
    <name evidence="10" type="primary">macB</name>
    <name evidence="10" type="ORF">Tther_01253</name>
</gene>
<comment type="caution">
    <text evidence="10">The sequence shown here is derived from an EMBL/GenBank/DDBJ whole genome shotgun (WGS) entry which is preliminary data.</text>
</comment>
<accession>A0A554X223</accession>
<name>A0A554X223_9BURK</name>
<evidence type="ECO:0000256" key="5">
    <source>
        <dbReference type="ARBA" id="ARBA00023136"/>
    </source>
</evidence>
<dbReference type="GO" id="GO:0016787">
    <property type="term" value="F:hydrolase activity"/>
    <property type="evidence" value="ECO:0007669"/>
    <property type="project" value="UniProtKB-KW"/>
</dbReference>
<comment type="subcellular location">
    <subcellularLocation>
        <location evidence="1">Cell membrane</location>
        <topology evidence="1">Multi-pass membrane protein</topology>
    </subcellularLocation>
</comment>
<dbReference type="Pfam" id="PF12704">
    <property type="entry name" value="MacB_PCD"/>
    <property type="match status" value="1"/>
</dbReference>
<evidence type="ECO:0000256" key="4">
    <source>
        <dbReference type="ARBA" id="ARBA00022989"/>
    </source>
</evidence>
<comment type="similarity">
    <text evidence="6">Belongs to the ABC-4 integral membrane protein family.</text>
</comment>
<reference evidence="10 11" key="1">
    <citation type="submission" date="2019-07" db="EMBL/GenBank/DDBJ databases">
        <title>Tepidimonas thermarum AA-1 draft genome.</title>
        <authorList>
            <person name="Da Costa M.S."/>
            <person name="Froufe H.J.C."/>
            <person name="Egas C."/>
            <person name="Albuquerque L."/>
        </authorList>
    </citation>
    <scope>NUCLEOTIDE SEQUENCE [LARGE SCALE GENOMIC DNA]</scope>
    <source>
        <strain evidence="10 11">AA-1</strain>
    </source>
</reference>
<evidence type="ECO:0000313" key="10">
    <source>
        <dbReference type="EMBL" id="TSE29843.1"/>
    </source>
</evidence>
<keyword evidence="3 7" id="KW-0812">Transmembrane</keyword>
<evidence type="ECO:0000256" key="2">
    <source>
        <dbReference type="ARBA" id="ARBA00022475"/>
    </source>
</evidence>
<feature type="transmembrane region" description="Helical" evidence="7">
    <location>
        <begin position="277"/>
        <end position="302"/>
    </location>
</feature>
<evidence type="ECO:0000259" key="9">
    <source>
        <dbReference type="Pfam" id="PF12704"/>
    </source>
</evidence>
<dbReference type="GO" id="GO:0005524">
    <property type="term" value="F:ATP binding"/>
    <property type="evidence" value="ECO:0007669"/>
    <property type="project" value="UniProtKB-KW"/>
</dbReference>
<feature type="transmembrane region" description="Helical" evidence="7">
    <location>
        <begin position="326"/>
        <end position="352"/>
    </location>
</feature>
<feature type="transmembrane region" description="Helical" evidence="7">
    <location>
        <begin position="21"/>
        <end position="41"/>
    </location>
</feature>
<dbReference type="PANTHER" id="PTHR30572">
    <property type="entry name" value="MEMBRANE COMPONENT OF TRANSPORTER-RELATED"/>
    <property type="match status" value="1"/>
</dbReference>
<evidence type="ECO:0000256" key="1">
    <source>
        <dbReference type="ARBA" id="ARBA00004651"/>
    </source>
</evidence>
<dbReference type="Proteomes" id="UP000318542">
    <property type="component" value="Unassembled WGS sequence"/>
</dbReference>
<dbReference type="Pfam" id="PF02687">
    <property type="entry name" value="FtsX"/>
    <property type="match status" value="1"/>
</dbReference>
<proteinExistence type="inferred from homology"/>
<organism evidence="10 11">
    <name type="scientific">Tepidimonas thermarum</name>
    <dbReference type="NCBI Taxonomy" id="335431"/>
    <lineage>
        <taxon>Bacteria</taxon>
        <taxon>Pseudomonadati</taxon>
        <taxon>Pseudomonadota</taxon>
        <taxon>Betaproteobacteria</taxon>
        <taxon>Burkholderiales</taxon>
        <taxon>Tepidimonas</taxon>
    </lineage>
</organism>
<keyword evidence="5 7" id="KW-0472">Membrane</keyword>
<feature type="domain" description="ABC3 transporter permease C-terminal" evidence="8">
    <location>
        <begin position="281"/>
        <end position="394"/>
    </location>
</feature>
<dbReference type="PANTHER" id="PTHR30572:SF4">
    <property type="entry name" value="ABC TRANSPORTER PERMEASE YTRF"/>
    <property type="match status" value="1"/>
</dbReference>
<dbReference type="EC" id="3.6.3.-" evidence="10"/>
<dbReference type="RefSeq" id="WP_143902043.1">
    <property type="nucleotide sequence ID" value="NZ_VJOL01000019.1"/>
</dbReference>
<dbReference type="InterPro" id="IPR025857">
    <property type="entry name" value="MacB_PCD"/>
</dbReference>
<feature type="transmembrane region" description="Helical" evidence="7">
    <location>
        <begin position="364"/>
        <end position="384"/>
    </location>
</feature>
<sequence length="401" mass="42292">MWLNTLVLALRSIRRNLLRSFLTVLGVVIGVAAVVTMVTVGNGATRAIQQQIANLGTNLLQVRPGQRLGPGGSGGAPSFKLADAQAIATQAPGVLAVAAETRAGGTVVANGRNWSSSLVGGSPDWLLTNNWTLADGRAFTEDEHRVGAAVCILGETVRRELYGPNPAVGDTVRVRQMPCEVVGVLAPKGQGAFGQDQDDIVLMPIQTLHRRVVGHTRVFTLHVSMLDGADPQAVKDSIRDILRERRALPEGEEDNFNILDTQQLADTLSGTTRVMTMLLGAVAAVSLLVGGIGIMNIMLVSVTERTREIGLRLAIGALEREVMGQFLIEAVVLATLGGLAGLLLALVASVAISAAMGVPFVFDPAINLVAFVFSAAIGVLFGYVPARRAAQLDPIEALRHE</sequence>
<dbReference type="InterPro" id="IPR050250">
    <property type="entry name" value="Macrolide_Exporter_MacB"/>
</dbReference>
<evidence type="ECO:0000313" key="11">
    <source>
        <dbReference type="Proteomes" id="UP000318542"/>
    </source>
</evidence>
<keyword evidence="4 7" id="KW-1133">Transmembrane helix</keyword>
<keyword evidence="10" id="KW-0067">ATP-binding</keyword>
<evidence type="ECO:0000256" key="3">
    <source>
        <dbReference type="ARBA" id="ARBA00022692"/>
    </source>
</evidence>
<keyword evidence="11" id="KW-1185">Reference proteome</keyword>
<evidence type="ECO:0000256" key="6">
    <source>
        <dbReference type="ARBA" id="ARBA00038076"/>
    </source>
</evidence>
<dbReference type="EMBL" id="VJOL01000019">
    <property type="protein sequence ID" value="TSE29843.1"/>
    <property type="molecule type" value="Genomic_DNA"/>
</dbReference>
<dbReference type="GO" id="GO:0022857">
    <property type="term" value="F:transmembrane transporter activity"/>
    <property type="evidence" value="ECO:0007669"/>
    <property type="project" value="TreeGrafter"/>
</dbReference>
<dbReference type="AlphaFoldDB" id="A0A554X223"/>
<dbReference type="InterPro" id="IPR003838">
    <property type="entry name" value="ABC3_permease_C"/>
</dbReference>
<dbReference type="GO" id="GO:0005886">
    <property type="term" value="C:plasma membrane"/>
    <property type="evidence" value="ECO:0007669"/>
    <property type="project" value="UniProtKB-SubCell"/>
</dbReference>
<protein>
    <submittedName>
        <fullName evidence="10">Macrolide export ATP-binding/permease protein MacB</fullName>
        <ecNumber evidence="10">3.6.3.-</ecNumber>
    </submittedName>
</protein>
<evidence type="ECO:0000259" key="8">
    <source>
        <dbReference type="Pfam" id="PF02687"/>
    </source>
</evidence>
<evidence type="ECO:0000256" key="7">
    <source>
        <dbReference type="SAM" id="Phobius"/>
    </source>
</evidence>
<dbReference type="OrthoDB" id="4814201at2"/>